<name>A0A9C7G8S2_9BACI</name>
<sequence>MAAMTRHNISLDPKVYEEFCHYAGLKGIKVSTWVNIKMKEFIEDEKMLEEIKKKRLEGTR</sequence>
<reference evidence="1" key="1">
    <citation type="submission" date="2021-10" db="EMBL/GenBank/DDBJ databases">
        <authorList>
            <person name="Criscuolo A."/>
        </authorList>
    </citation>
    <scope>NUCLEOTIDE SEQUENCE</scope>
    <source>
        <strain evidence="1">CIP111885</strain>
    </source>
</reference>
<dbReference type="AlphaFoldDB" id="A0A9C7G8S2"/>
<dbReference type="EMBL" id="CAKJTG010000008">
    <property type="protein sequence ID" value="CAG9608059.1"/>
    <property type="molecule type" value="Genomic_DNA"/>
</dbReference>
<dbReference type="RefSeq" id="WP_230496407.1">
    <property type="nucleotide sequence ID" value="NZ_CAKJTG010000008.1"/>
</dbReference>
<protein>
    <recommendedName>
        <fullName evidence="3">Uracil-DNA glycosylase</fullName>
    </recommendedName>
</protein>
<evidence type="ECO:0000313" key="1">
    <source>
        <dbReference type="EMBL" id="CAG9608059.1"/>
    </source>
</evidence>
<gene>
    <name evidence="1" type="ORF">NEOCIP111885_01751</name>
</gene>
<keyword evidence="2" id="KW-1185">Reference proteome</keyword>
<proteinExistence type="predicted"/>
<accession>A0A9C7G8S2</accession>
<evidence type="ECO:0008006" key="3">
    <source>
        <dbReference type="Google" id="ProtNLM"/>
    </source>
</evidence>
<comment type="caution">
    <text evidence="1">The sequence shown here is derived from an EMBL/GenBank/DDBJ whole genome shotgun (WGS) entry which is preliminary data.</text>
</comment>
<evidence type="ECO:0000313" key="2">
    <source>
        <dbReference type="Proteomes" id="UP000789845"/>
    </source>
</evidence>
<organism evidence="1 2">
    <name type="scientific">Pseudoneobacillus rhizosphaerae</name>
    <dbReference type="NCBI Taxonomy" id="2880968"/>
    <lineage>
        <taxon>Bacteria</taxon>
        <taxon>Bacillati</taxon>
        <taxon>Bacillota</taxon>
        <taxon>Bacilli</taxon>
        <taxon>Bacillales</taxon>
        <taxon>Bacillaceae</taxon>
        <taxon>Pseudoneobacillus</taxon>
    </lineage>
</organism>
<dbReference type="Proteomes" id="UP000789845">
    <property type="component" value="Unassembled WGS sequence"/>
</dbReference>